<name>A0A0F9CK72_9ZZZZ</name>
<proteinExistence type="predicted"/>
<reference evidence="1" key="1">
    <citation type="journal article" date="2015" name="Nature">
        <title>Complex archaea that bridge the gap between prokaryotes and eukaryotes.</title>
        <authorList>
            <person name="Spang A."/>
            <person name="Saw J.H."/>
            <person name="Jorgensen S.L."/>
            <person name="Zaremba-Niedzwiedzka K."/>
            <person name="Martijn J."/>
            <person name="Lind A.E."/>
            <person name="van Eijk R."/>
            <person name="Schleper C."/>
            <person name="Guy L."/>
            <person name="Ettema T.J."/>
        </authorList>
    </citation>
    <scope>NUCLEOTIDE SEQUENCE</scope>
</reference>
<gene>
    <name evidence="1" type="ORF">LCGC14_2391300</name>
</gene>
<organism evidence="1">
    <name type="scientific">marine sediment metagenome</name>
    <dbReference type="NCBI Taxonomy" id="412755"/>
    <lineage>
        <taxon>unclassified sequences</taxon>
        <taxon>metagenomes</taxon>
        <taxon>ecological metagenomes</taxon>
    </lineage>
</organism>
<dbReference type="EMBL" id="LAZR01035693">
    <property type="protein sequence ID" value="KKL26832.1"/>
    <property type="molecule type" value="Genomic_DNA"/>
</dbReference>
<evidence type="ECO:0008006" key="2">
    <source>
        <dbReference type="Google" id="ProtNLM"/>
    </source>
</evidence>
<evidence type="ECO:0000313" key="1">
    <source>
        <dbReference type="EMBL" id="KKL26832.1"/>
    </source>
</evidence>
<protein>
    <recommendedName>
        <fullName evidence="2">NIPSNAP domain-containing protein</fullName>
    </recommendedName>
</protein>
<sequence>MDILSIGGFDVLPGKALEFQKWVRENMKALSDATPEGIELIGIYASIFYSADNKMGQSRIIWRFDSYGAQDRFAAAMAAKDTEFARLLEEMGSFNDVRLGAGFSIELLKSVSDLSIWADNPED</sequence>
<comment type="caution">
    <text evidence="1">The sequence shown here is derived from an EMBL/GenBank/DDBJ whole genome shotgun (WGS) entry which is preliminary data.</text>
</comment>
<dbReference type="AlphaFoldDB" id="A0A0F9CK72"/>
<accession>A0A0F9CK72</accession>